<comment type="caution">
    <text evidence="2">The sequence shown here is derived from an EMBL/GenBank/DDBJ whole genome shotgun (WGS) entry which is preliminary data.</text>
</comment>
<evidence type="ECO:0000313" key="2">
    <source>
        <dbReference type="EMBL" id="KAK3312234.1"/>
    </source>
</evidence>
<evidence type="ECO:0000256" key="1">
    <source>
        <dbReference type="SAM" id="MobiDB-lite"/>
    </source>
</evidence>
<sequence length="113" mass="13538">MLEKKKRKKNKKEAEKKRKKKEEEKKRKKKKKEEEKKRKKKKEEEKKKRKKRKILVHWVFRSGSQGEEREVKKNHPPRIQSLEDRCSQGRQHAGADCVQSILSSARQAPPGRG</sequence>
<dbReference type="EMBL" id="JAUEDM010000009">
    <property type="protein sequence ID" value="KAK3312234.1"/>
    <property type="molecule type" value="Genomic_DNA"/>
</dbReference>
<gene>
    <name evidence="2" type="ORF">B0H66DRAFT_538534</name>
</gene>
<proteinExistence type="predicted"/>
<feature type="compositionally biased region" description="Basic and acidic residues" evidence="1">
    <location>
        <begin position="12"/>
        <end position="25"/>
    </location>
</feature>
<keyword evidence="3" id="KW-1185">Reference proteome</keyword>
<evidence type="ECO:0000313" key="3">
    <source>
        <dbReference type="Proteomes" id="UP001283341"/>
    </source>
</evidence>
<reference evidence="2" key="1">
    <citation type="journal article" date="2023" name="Mol. Phylogenet. Evol.">
        <title>Genome-scale phylogeny and comparative genomics of the fungal order Sordariales.</title>
        <authorList>
            <person name="Hensen N."/>
            <person name="Bonometti L."/>
            <person name="Westerberg I."/>
            <person name="Brannstrom I.O."/>
            <person name="Guillou S."/>
            <person name="Cros-Aarteil S."/>
            <person name="Calhoun S."/>
            <person name="Haridas S."/>
            <person name="Kuo A."/>
            <person name="Mondo S."/>
            <person name="Pangilinan J."/>
            <person name="Riley R."/>
            <person name="LaButti K."/>
            <person name="Andreopoulos B."/>
            <person name="Lipzen A."/>
            <person name="Chen C."/>
            <person name="Yan M."/>
            <person name="Daum C."/>
            <person name="Ng V."/>
            <person name="Clum A."/>
            <person name="Steindorff A."/>
            <person name="Ohm R.A."/>
            <person name="Martin F."/>
            <person name="Silar P."/>
            <person name="Natvig D.O."/>
            <person name="Lalanne C."/>
            <person name="Gautier V."/>
            <person name="Ament-Velasquez S.L."/>
            <person name="Kruys A."/>
            <person name="Hutchinson M.I."/>
            <person name="Powell A.J."/>
            <person name="Barry K."/>
            <person name="Miller A.N."/>
            <person name="Grigoriev I.V."/>
            <person name="Debuchy R."/>
            <person name="Gladieux P."/>
            <person name="Hiltunen Thoren M."/>
            <person name="Johannesson H."/>
        </authorList>
    </citation>
    <scope>NUCLEOTIDE SEQUENCE</scope>
    <source>
        <strain evidence="2">CBS 118394</strain>
    </source>
</reference>
<dbReference type="Proteomes" id="UP001283341">
    <property type="component" value="Unassembled WGS sequence"/>
</dbReference>
<accession>A0AAE0HST7</accession>
<feature type="region of interest" description="Disordered" evidence="1">
    <location>
        <begin position="1"/>
        <end position="95"/>
    </location>
</feature>
<feature type="compositionally biased region" description="Basic and acidic residues" evidence="1">
    <location>
        <begin position="32"/>
        <end position="46"/>
    </location>
</feature>
<feature type="compositionally biased region" description="Basic residues" evidence="1">
    <location>
        <begin position="1"/>
        <end position="11"/>
    </location>
</feature>
<organism evidence="2 3">
    <name type="scientific">Apodospora peruviana</name>
    <dbReference type="NCBI Taxonomy" id="516989"/>
    <lineage>
        <taxon>Eukaryota</taxon>
        <taxon>Fungi</taxon>
        <taxon>Dikarya</taxon>
        <taxon>Ascomycota</taxon>
        <taxon>Pezizomycotina</taxon>
        <taxon>Sordariomycetes</taxon>
        <taxon>Sordariomycetidae</taxon>
        <taxon>Sordariales</taxon>
        <taxon>Lasiosphaeriaceae</taxon>
        <taxon>Apodospora</taxon>
    </lineage>
</organism>
<reference evidence="2" key="2">
    <citation type="submission" date="2023-06" db="EMBL/GenBank/DDBJ databases">
        <authorList>
            <consortium name="Lawrence Berkeley National Laboratory"/>
            <person name="Haridas S."/>
            <person name="Hensen N."/>
            <person name="Bonometti L."/>
            <person name="Westerberg I."/>
            <person name="Brannstrom I.O."/>
            <person name="Guillou S."/>
            <person name="Cros-Aarteil S."/>
            <person name="Calhoun S."/>
            <person name="Kuo A."/>
            <person name="Mondo S."/>
            <person name="Pangilinan J."/>
            <person name="Riley R."/>
            <person name="Labutti K."/>
            <person name="Andreopoulos B."/>
            <person name="Lipzen A."/>
            <person name="Chen C."/>
            <person name="Yanf M."/>
            <person name="Daum C."/>
            <person name="Ng V."/>
            <person name="Clum A."/>
            <person name="Steindorff A."/>
            <person name="Ohm R."/>
            <person name="Martin F."/>
            <person name="Silar P."/>
            <person name="Natvig D."/>
            <person name="Lalanne C."/>
            <person name="Gautier V."/>
            <person name="Ament-Velasquez S.L."/>
            <person name="Kruys A."/>
            <person name="Hutchinson M.I."/>
            <person name="Powell A.J."/>
            <person name="Barry K."/>
            <person name="Miller A.N."/>
            <person name="Grigoriev I.V."/>
            <person name="Debuchy R."/>
            <person name="Gladieux P."/>
            <person name="Thoren M.H."/>
            <person name="Johannesson H."/>
        </authorList>
    </citation>
    <scope>NUCLEOTIDE SEQUENCE</scope>
    <source>
        <strain evidence="2">CBS 118394</strain>
    </source>
</reference>
<protein>
    <submittedName>
        <fullName evidence="2">Uncharacterized protein</fullName>
    </submittedName>
</protein>
<name>A0AAE0HST7_9PEZI</name>
<dbReference type="AlphaFoldDB" id="A0AAE0HST7"/>